<keyword evidence="5 7" id="KW-1133">Transmembrane helix</keyword>
<comment type="caution">
    <text evidence="9">The sequence shown here is derived from an EMBL/GenBank/DDBJ whole genome shotgun (WGS) entry which is preliminary data.</text>
</comment>
<dbReference type="Pfam" id="PF13727">
    <property type="entry name" value="CoA_binding_3"/>
    <property type="match status" value="1"/>
</dbReference>
<reference evidence="10" key="1">
    <citation type="journal article" date="2019" name="Int. J. Syst. Evol. Microbiol.">
        <title>The Global Catalogue of Microorganisms (GCM) 10K type strain sequencing project: providing services to taxonomists for standard genome sequencing and annotation.</title>
        <authorList>
            <consortium name="The Broad Institute Genomics Platform"/>
            <consortium name="The Broad Institute Genome Sequencing Center for Infectious Disease"/>
            <person name="Wu L."/>
            <person name="Ma J."/>
        </authorList>
    </citation>
    <scope>NUCLEOTIDE SEQUENCE [LARGE SCALE GENOMIC DNA]</scope>
    <source>
        <strain evidence="10">YIM 94188</strain>
    </source>
</reference>
<dbReference type="InterPro" id="IPR003362">
    <property type="entry name" value="Bact_transf"/>
</dbReference>
<feature type="transmembrane region" description="Helical" evidence="7">
    <location>
        <begin position="296"/>
        <end position="319"/>
    </location>
</feature>
<comment type="similarity">
    <text evidence="2">Belongs to the bacterial sugar transferase family.</text>
</comment>
<dbReference type="Proteomes" id="UP001596072">
    <property type="component" value="Unassembled WGS sequence"/>
</dbReference>
<comment type="subcellular location">
    <subcellularLocation>
        <location evidence="1">Membrane</location>
        <topology evidence="1">Multi-pass membrane protein</topology>
    </subcellularLocation>
</comment>
<evidence type="ECO:0000256" key="1">
    <source>
        <dbReference type="ARBA" id="ARBA00004141"/>
    </source>
</evidence>
<feature type="transmembrane region" description="Helical" evidence="7">
    <location>
        <begin position="122"/>
        <end position="142"/>
    </location>
</feature>
<evidence type="ECO:0000313" key="9">
    <source>
        <dbReference type="EMBL" id="MFC5727463.1"/>
    </source>
</evidence>
<keyword evidence="6 7" id="KW-0472">Membrane</keyword>
<keyword evidence="4 7" id="KW-0812">Transmembrane</keyword>
<evidence type="ECO:0000256" key="7">
    <source>
        <dbReference type="SAM" id="Phobius"/>
    </source>
</evidence>
<dbReference type="GO" id="GO:0016740">
    <property type="term" value="F:transferase activity"/>
    <property type="evidence" value="ECO:0007669"/>
    <property type="project" value="UniProtKB-KW"/>
</dbReference>
<protein>
    <submittedName>
        <fullName evidence="9">Sugar transferase</fullName>
        <ecNumber evidence="9">2.7.8.-</ecNumber>
    </submittedName>
</protein>
<evidence type="ECO:0000256" key="6">
    <source>
        <dbReference type="ARBA" id="ARBA00023136"/>
    </source>
</evidence>
<gene>
    <name evidence="9" type="ORF">ACFPQB_00940</name>
</gene>
<dbReference type="Pfam" id="PF02397">
    <property type="entry name" value="Bac_transf"/>
    <property type="match status" value="1"/>
</dbReference>
<organism evidence="9 10">
    <name type="scientific">Nocardioides vastitatis</name>
    <dbReference type="NCBI Taxonomy" id="2568655"/>
    <lineage>
        <taxon>Bacteria</taxon>
        <taxon>Bacillati</taxon>
        <taxon>Actinomycetota</taxon>
        <taxon>Actinomycetes</taxon>
        <taxon>Propionibacteriales</taxon>
        <taxon>Nocardioidaceae</taxon>
        <taxon>Nocardioides</taxon>
    </lineage>
</organism>
<dbReference type="EMBL" id="JBHSNS010000001">
    <property type="protein sequence ID" value="MFC5727463.1"/>
    <property type="molecule type" value="Genomic_DNA"/>
</dbReference>
<name>A0ABW0ZBX7_9ACTN</name>
<dbReference type="InterPro" id="IPR017475">
    <property type="entry name" value="EPS_sugar_tfrase"/>
</dbReference>
<dbReference type="PANTHER" id="PTHR30576">
    <property type="entry name" value="COLANIC BIOSYNTHESIS UDP-GLUCOSE LIPID CARRIER TRANSFERASE"/>
    <property type="match status" value="1"/>
</dbReference>
<evidence type="ECO:0000256" key="4">
    <source>
        <dbReference type="ARBA" id="ARBA00022692"/>
    </source>
</evidence>
<accession>A0ABW0ZBX7</accession>
<evidence type="ECO:0000256" key="2">
    <source>
        <dbReference type="ARBA" id="ARBA00006464"/>
    </source>
</evidence>
<dbReference type="PANTHER" id="PTHR30576:SF10">
    <property type="entry name" value="SLL5057 PROTEIN"/>
    <property type="match status" value="1"/>
</dbReference>
<evidence type="ECO:0000256" key="3">
    <source>
        <dbReference type="ARBA" id="ARBA00022679"/>
    </source>
</evidence>
<sequence length="484" mass="53124">MTVLERTRLIAGSEPSRTLRYLPGSVLAVDVVALAVTALLATLGRERLTIFSRAWGAHEELGVVATIAIVAWIGIIAVAGGYRRDLFGSGSDEFKRVVNASLVTAGVLGVGCYLAKYDFSRGFFLLAFAIGPLLLLLGRFSARKALHALRRRGFLQARVLVAGSARRVDEVTQVLRREKWLGYSVLGAVTPAVEPLEETATGVPVLGDKENVVEIGRAHGADIIFFAGGTSTSAAEMNQHLWALEGHGIDVVVAPSLQEVSQQRLSLRPIGGLPLIHVDQPTWVSAGRIGKRIFDVVGSFLLILALSPILLVAATQIFLHDRGPLLFKHYRIGRNGKRFGCLKFRTMVVNAEAMVKDLQVETGQQALLFKLKNDPRVTKPGHWLRRFSVDELPQLLNVLRGDMSLVGPRPQVQGEVDLYQGAMERRLLVRPGMTGLWQVSGRNDLTPEEAMRLDVYYVDNWSMMQDISILLRTFTAVTSSRGAY</sequence>
<keyword evidence="10" id="KW-1185">Reference proteome</keyword>
<keyword evidence="3 9" id="KW-0808">Transferase</keyword>
<dbReference type="EC" id="2.7.8.-" evidence="9"/>
<feature type="transmembrane region" description="Helical" evidence="7">
    <location>
        <begin position="61"/>
        <end position="82"/>
    </location>
</feature>
<evidence type="ECO:0000259" key="8">
    <source>
        <dbReference type="Pfam" id="PF02397"/>
    </source>
</evidence>
<feature type="domain" description="Bacterial sugar transferase" evidence="8">
    <location>
        <begin position="291"/>
        <end position="478"/>
    </location>
</feature>
<evidence type="ECO:0000313" key="10">
    <source>
        <dbReference type="Proteomes" id="UP001596072"/>
    </source>
</evidence>
<dbReference type="Gene3D" id="3.40.50.720">
    <property type="entry name" value="NAD(P)-binding Rossmann-like Domain"/>
    <property type="match status" value="1"/>
</dbReference>
<feature type="transmembrane region" description="Helical" evidence="7">
    <location>
        <begin position="21"/>
        <end position="41"/>
    </location>
</feature>
<dbReference type="NCBIfam" id="TIGR03025">
    <property type="entry name" value="EPS_sugtrans"/>
    <property type="match status" value="1"/>
</dbReference>
<dbReference type="RefSeq" id="WP_136433361.1">
    <property type="nucleotide sequence ID" value="NZ_JBHSNS010000001.1"/>
</dbReference>
<feature type="transmembrane region" description="Helical" evidence="7">
    <location>
        <begin position="94"/>
        <end position="116"/>
    </location>
</feature>
<evidence type="ECO:0000256" key="5">
    <source>
        <dbReference type="ARBA" id="ARBA00022989"/>
    </source>
</evidence>
<proteinExistence type="inferred from homology"/>